<keyword evidence="1" id="KW-0472">Membrane</keyword>
<evidence type="ECO:0000259" key="2">
    <source>
        <dbReference type="Pfam" id="PF07790"/>
    </source>
</evidence>
<comment type="caution">
    <text evidence="3">The sequence shown here is derived from an EMBL/GenBank/DDBJ whole genome shotgun (WGS) entry which is preliminary data.</text>
</comment>
<dbReference type="InterPro" id="IPR013373">
    <property type="entry name" value="Flagellin/pilin_N_arc"/>
</dbReference>
<feature type="domain" description="Archaeal Type IV pilin N-terminal" evidence="2">
    <location>
        <begin position="28"/>
        <end position="95"/>
    </location>
</feature>
<protein>
    <submittedName>
        <fullName evidence="3">Type IV pilin N-terminal domain-containing protein</fullName>
    </submittedName>
</protein>
<accession>A0A9R1D5B1</accession>
<dbReference type="NCBIfam" id="TIGR02537">
    <property type="entry name" value="arch_flag_Nterm"/>
    <property type="match status" value="1"/>
</dbReference>
<keyword evidence="1" id="KW-0812">Transmembrane</keyword>
<keyword evidence="4" id="KW-1185">Reference proteome</keyword>
<dbReference type="AlphaFoldDB" id="A0A9R1D5B1"/>
<evidence type="ECO:0000313" key="3">
    <source>
        <dbReference type="EMBL" id="MCQ4334199.1"/>
    </source>
</evidence>
<evidence type="ECO:0000313" key="4">
    <source>
        <dbReference type="Proteomes" id="UP001139494"/>
    </source>
</evidence>
<dbReference type="Proteomes" id="UP001139494">
    <property type="component" value="Unassembled WGS sequence"/>
</dbReference>
<dbReference type="InterPro" id="IPR012859">
    <property type="entry name" value="Pilin_N_archaeal"/>
</dbReference>
<dbReference type="Pfam" id="PF07790">
    <property type="entry name" value="Pilin_N"/>
    <property type="match status" value="1"/>
</dbReference>
<evidence type="ECO:0000256" key="1">
    <source>
        <dbReference type="SAM" id="Phobius"/>
    </source>
</evidence>
<dbReference type="EMBL" id="JAHLKM010000018">
    <property type="protein sequence ID" value="MCQ4334199.1"/>
    <property type="molecule type" value="Genomic_DNA"/>
</dbReference>
<reference evidence="3" key="1">
    <citation type="journal article" date="2023" name="Front. Microbiol.">
        <title>Genomic-based phylogenetic and metabolic analyses of the genus Natronomonas, and description of Natronomonas aquatica sp. nov.</title>
        <authorList>
            <person name="Garcia-Roldan A."/>
            <person name="Duran-Viseras A."/>
            <person name="de la Haba R.R."/>
            <person name="Corral P."/>
            <person name="Sanchez-Porro C."/>
            <person name="Ventosa A."/>
        </authorList>
    </citation>
    <scope>NUCLEOTIDE SEQUENCE</scope>
    <source>
        <strain evidence="3">F2-12</strain>
    </source>
</reference>
<keyword evidence="1" id="KW-1133">Transmembrane helix</keyword>
<proteinExistence type="predicted"/>
<sequence length="324" mass="34202">MSHTFRLETKLSFLKVTSPFGSNNNDRGASPVIATILLVAIITILAAISGTLVLGLVDDVSPDEPLASFQMNQNETTVVLTHTGGDSLEGENVYLRAASGGSLGNYAGTDGQACNATHDTINPGTECRISGAPTGELFLIWRSDRHSKVLFRGEVLERGTSPTSTPASAESVEAVKTEGVDTQSSEIELVIENTGSKSVTIVDFAVDATAISNGVWIDNGNLGNPEFWTSGATTDGNADKAGRDDDSFLANGTTYRLENNNGENATLAATDDTVTVSFRAFGPDDRWIDDSDELKLVDNEADADVIVYLGLGDGSTAELYLQVV</sequence>
<feature type="transmembrane region" description="Helical" evidence="1">
    <location>
        <begin position="32"/>
        <end position="57"/>
    </location>
</feature>
<organism evidence="3 4">
    <name type="scientific">Natronomonas aquatica</name>
    <dbReference type="NCBI Taxonomy" id="2841590"/>
    <lineage>
        <taxon>Archaea</taxon>
        <taxon>Methanobacteriati</taxon>
        <taxon>Methanobacteriota</taxon>
        <taxon>Stenosarchaea group</taxon>
        <taxon>Halobacteria</taxon>
        <taxon>Halobacteriales</taxon>
        <taxon>Natronomonadaceae</taxon>
        <taxon>Natronomonas</taxon>
    </lineage>
</organism>
<gene>
    <name evidence="3" type="ORF">KM295_12065</name>
</gene>
<name>A0A9R1D5B1_9EURY</name>